<evidence type="ECO:0000313" key="10">
    <source>
        <dbReference type="Proteomes" id="UP000196329"/>
    </source>
</evidence>
<evidence type="ECO:0000313" key="16">
    <source>
        <dbReference type="Proteomes" id="UP000442334"/>
    </source>
</evidence>
<comment type="caution">
    <text evidence="6">The sequence shown here is derived from an EMBL/GenBank/DDBJ whole genome shotgun (WGS) entry which is preliminary data.</text>
</comment>
<dbReference type="Proteomes" id="UP000284514">
    <property type="component" value="Unassembled WGS sequence"/>
</dbReference>
<dbReference type="PANTHER" id="PTHR36836">
    <property type="entry name" value="COLANIC ACID BIOSYNTHESIS PROTEIN WCAK"/>
    <property type="match status" value="1"/>
</dbReference>
<dbReference type="EMBL" id="WCUP01000004">
    <property type="protein sequence ID" value="KAB4110425.1"/>
    <property type="molecule type" value="Genomic_DNA"/>
</dbReference>
<dbReference type="Proteomes" id="UP000441711">
    <property type="component" value="Unassembled WGS sequence"/>
</dbReference>
<evidence type="ECO:0000313" key="13">
    <source>
        <dbReference type="Proteomes" id="UP000284514"/>
    </source>
</evidence>
<protein>
    <submittedName>
        <fullName evidence="5">Polysaccharide pyruvyl transferase family protein</fullName>
    </submittedName>
</protein>
<evidence type="ECO:0000313" key="14">
    <source>
        <dbReference type="Proteomes" id="UP000438773"/>
    </source>
</evidence>
<dbReference type="PANTHER" id="PTHR36836:SF1">
    <property type="entry name" value="COLANIC ACID BIOSYNTHESIS PROTEIN WCAK"/>
    <property type="match status" value="1"/>
</dbReference>
<feature type="domain" description="Polysaccharide pyruvyl transferase" evidence="1">
    <location>
        <begin position="12"/>
        <end position="333"/>
    </location>
</feature>
<evidence type="ECO:0000313" key="8">
    <source>
        <dbReference type="EMBL" id="RGZ46136.1"/>
    </source>
</evidence>
<reference evidence="10" key="1">
    <citation type="submission" date="2017-04" db="EMBL/GenBank/DDBJ databases">
        <title>Function of individual gut microbiota members based on whole genome sequencing of pure cultures obtained from chicken caecum.</title>
        <authorList>
            <person name="Medvecky M."/>
            <person name="Cejkova D."/>
            <person name="Polansky O."/>
            <person name="Karasova D."/>
            <person name="Kubasova T."/>
            <person name="Cizek A."/>
            <person name="Rychlik I."/>
        </authorList>
    </citation>
    <scope>NUCLEOTIDE SEQUENCE [LARGE SCALE GENOMIC DNA]</scope>
    <source>
        <strain evidence="10">An67</strain>
    </source>
</reference>
<dbReference type="AlphaFoldDB" id="A0A1Y3V0P3"/>
<organism evidence="6 10">
    <name type="scientific">Bacteroides uniformis</name>
    <dbReference type="NCBI Taxonomy" id="820"/>
    <lineage>
        <taxon>Bacteria</taxon>
        <taxon>Pseudomonadati</taxon>
        <taxon>Bacteroidota</taxon>
        <taxon>Bacteroidia</taxon>
        <taxon>Bacteroidales</taxon>
        <taxon>Bacteroidaceae</taxon>
        <taxon>Bacteroides</taxon>
    </lineage>
</organism>
<dbReference type="Proteomes" id="UP000260874">
    <property type="component" value="Unassembled WGS sequence"/>
</dbReference>
<reference evidence="5" key="5">
    <citation type="submission" date="2022-10" db="EMBL/GenBank/DDBJ databases">
        <title>Human gut microbiome strain richness.</title>
        <authorList>
            <person name="Chen-Liaw A."/>
        </authorList>
    </citation>
    <scope>NUCLEOTIDE SEQUENCE</scope>
    <source>
        <strain evidence="5">1001713st1_F9_1001713B170221_170320</strain>
    </source>
</reference>
<dbReference type="EMBL" id="WCUA01000016">
    <property type="protein sequence ID" value="KAB4183943.1"/>
    <property type="molecule type" value="Genomic_DNA"/>
</dbReference>
<proteinExistence type="predicted"/>
<keyword evidence="5" id="KW-0808">Transferase</keyword>
<dbReference type="Proteomes" id="UP000442334">
    <property type="component" value="Unassembled WGS sequence"/>
</dbReference>
<name>A0A1Y3V0P3_BACUN</name>
<sequence length="406" mass="46373">MKILLLNQPVYNRGDEAAHRSLIRTINNSIPNALITIVLENIKEGTIEQIRVDNPNNTYININTDIGYRKSRIFSICSNLMIVSFLIRSNRVLANYIKESDIVICAPGGICLGGFYNWSHLYIMKLCNYLAKPIIYYSRSIGPFNPQNILQKFFCSKAQTVLKNVDFLSLRDAKSMDLADTLSISYIKAIDSAFLDVPNVKAPDSVKSKVSSKPYVVFVPNQLTWHPTFCNMTQESIDKSYLKMIEIIACKTDYNIVMLPQLYLSNKSDYEYFKRLQHLSKYSSRIIVLSDTYSSDIQQSIIRSAQMIIGARYHSIIFGINNLIPVIALNYEHKIAGTLDILEIKRRSLDFNSKEAILNFDYKEFEHLIISEQPSKDELKKYAKAAHQIAKSCFNTAFNVISKCNS</sequence>
<dbReference type="EMBL" id="WCUQ01000006">
    <property type="protein sequence ID" value="KAB4124137.1"/>
    <property type="molecule type" value="Genomic_DNA"/>
</dbReference>
<dbReference type="Proteomes" id="UP001222603">
    <property type="component" value="Unassembled WGS sequence"/>
</dbReference>
<dbReference type="EMBL" id="JAQNSI010000077">
    <property type="protein sequence ID" value="MDC1899496.1"/>
    <property type="molecule type" value="Genomic_DNA"/>
</dbReference>
<dbReference type="EMBL" id="NFHS01000004">
    <property type="protein sequence ID" value="OUN54614.1"/>
    <property type="molecule type" value="Genomic_DNA"/>
</dbReference>
<evidence type="ECO:0000313" key="3">
    <source>
        <dbReference type="EMBL" id="KAB4124137.1"/>
    </source>
</evidence>
<evidence type="ECO:0000313" key="9">
    <source>
        <dbReference type="EMBL" id="RHC71157.1"/>
    </source>
</evidence>
<dbReference type="EMBL" id="QSEE01000018">
    <property type="protein sequence ID" value="RGZ46136.1"/>
    <property type="molecule type" value="Genomic_DNA"/>
</dbReference>
<evidence type="ECO:0000313" key="12">
    <source>
        <dbReference type="Proteomes" id="UP000283684"/>
    </source>
</evidence>
<dbReference type="EMBL" id="QSRB01000018">
    <property type="protein sequence ID" value="RGK81719.1"/>
    <property type="molecule type" value="Genomic_DNA"/>
</dbReference>
<evidence type="ECO:0000313" key="4">
    <source>
        <dbReference type="EMBL" id="KAB4183943.1"/>
    </source>
</evidence>
<evidence type="ECO:0000259" key="1">
    <source>
        <dbReference type="Pfam" id="PF04230"/>
    </source>
</evidence>
<dbReference type="Proteomes" id="UP000438773">
    <property type="component" value="Unassembled WGS sequence"/>
</dbReference>
<dbReference type="Pfam" id="PF04230">
    <property type="entry name" value="PS_pyruv_trans"/>
    <property type="match status" value="1"/>
</dbReference>
<reference evidence="11 12" key="3">
    <citation type="submission" date="2018-08" db="EMBL/GenBank/DDBJ databases">
        <title>A genome reference for cultivated species of the human gut microbiota.</title>
        <authorList>
            <person name="Zou Y."/>
            <person name="Xue W."/>
            <person name="Luo G."/>
        </authorList>
    </citation>
    <scope>NUCLEOTIDE SEQUENCE [LARGE SCALE GENOMIC DNA]</scope>
    <source>
        <strain evidence="9 13">AM34-25</strain>
        <strain evidence="8 12">AM50-4</strain>
        <strain evidence="7 11">TF09-22</strain>
    </source>
</reference>
<dbReference type="InterPro" id="IPR007345">
    <property type="entry name" value="Polysacch_pyruvyl_Trfase"/>
</dbReference>
<accession>A0A1Y3V0P3</accession>
<dbReference type="GO" id="GO:0016740">
    <property type="term" value="F:transferase activity"/>
    <property type="evidence" value="ECO:0007669"/>
    <property type="project" value="UniProtKB-KW"/>
</dbReference>
<evidence type="ECO:0000313" key="11">
    <source>
        <dbReference type="Proteomes" id="UP000260874"/>
    </source>
</evidence>
<dbReference type="Proteomes" id="UP000283684">
    <property type="component" value="Unassembled WGS sequence"/>
</dbReference>
<evidence type="ECO:0000313" key="15">
    <source>
        <dbReference type="Proteomes" id="UP000441711"/>
    </source>
</evidence>
<reference evidence="14 15" key="4">
    <citation type="journal article" date="2019" name="Nat. Med.">
        <title>A library of human gut bacterial isolates paired with longitudinal multiomics data enables mechanistic microbiome research.</title>
        <authorList>
            <person name="Poyet M."/>
            <person name="Groussin M."/>
            <person name="Gibbons S.M."/>
            <person name="Avila-Pacheco J."/>
            <person name="Jiang X."/>
            <person name="Kearney S.M."/>
            <person name="Perrotta A.R."/>
            <person name="Berdy B."/>
            <person name="Zhao S."/>
            <person name="Lieberman T.D."/>
            <person name="Swanson P.K."/>
            <person name="Smith M."/>
            <person name="Roesemann S."/>
            <person name="Alexander J.E."/>
            <person name="Rich S.A."/>
            <person name="Livny J."/>
            <person name="Vlamakis H."/>
            <person name="Clish C."/>
            <person name="Bullock K."/>
            <person name="Deik A."/>
            <person name="Scott J."/>
            <person name="Pierce K.A."/>
            <person name="Xavier R.J."/>
            <person name="Alm E.J."/>
        </authorList>
    </citation>
    <scope>NUCLEOTIDE SEQUENCE [LARGE SCALE GENOMIC DNA]</scope>
    <source>
        <strain evidence="4 16">BIOML-A21</strain>
        <strain evidence="2 15">BIOML-A36</strain>
        <strain evidence="3 14">BIOML-A37</strain>
    </source>
</reference>
<reference evidence="6" key="2">
    <citation type="journal article" date="2018" name="BMC Genomics">
        <title>Whole genome sequencing and function prediction of 133 gut anaerobes isolated from chicken caecum in pure cultures.</title>
        <authorList>
            <person name="Medvecky M."/>
            <person name="Cejkova D."/>
            <person name="Polansky O."/>
            <person name="Karasova D."/>
            <person name="Kubasova T."/>
            <person name="Cizek A."/>
            <person name="Rychlik I."/>
        </authorList>
    </citation>
    <scope>NUCLEOTIDE SEQUENCE</scope>
    <source>
        <strain evidence="6">An67</strain>
    </source>
</reference>
<dbReference type="EMBL" id="QSIF01000053">
    <property type="protein sequence ID" value="RHC71157.1"/>
    <property type="molecule type" value="Genomic_DNA"/>
</dbReference>
<dbReference type="Proteomes" id="UP000196329">
    <property type="component" value="Unassembled WGS sequence"/>
</dbReference>
<evidence type="ECO:0000313" key="6">
    <source>
        <dbReference type="EMBL" id="OUN54614.1"/>
    </source>
</evidence>
<gene>
    <name evidence="6" type="ORF">B5G17_08740</name>
    <name evidence="9" type="ORF">DW831_19425</name>
    <name evidence="8" type="ORF">DW988_16335</name>
    <name evidence="7" type="ORF">DXC91_17435</name>
    <name evidence="4" type="ORF">GAQ34_14390</name>
    <name evidence="2" type="ORF">GAQ70_07550</name>
    <name evidence="3" type="ORF">GAQ75_10990</name>
    <name evidence="5" type="ORF">POZ10_02555</name>
</gene>
<evidence type="ECO:0000313" key="2">
    <source>
        <dbReference type="EMBL" id="KAB4110425.1"/>
    </source>
</evidence>
<dbReference type="RefSeq" id="WP_087332637.1">
    <property type="nucleotide sequence ID" value="NZ_CAXSSZ010000017.1"/>
</dbReference>
<evidence type="ECO:0000313" key="7">
    <source>
        <dbReference type="EMBL" id="RGK81719.1"/>
    </source>
</evidence>
<evidence type="ECO:0000313" key="5">
    <source>
        <dbReference type="EMBL" id="MDC1899496.1"/>
    </source>
</evidence>